<feature type="region of interest" description="Disordered" evidence="1">
    <location>
        <begin position="1"/>
        <end position="26"/>
    </location>
</feature>
<dbReference type="OrthoDB" id="3323334at2"/>
<protein>
    <submittedName>
        <fullName evidence="2">Sporadically distributed protein, TIGR04141 family</fullName>
    </submittedName>
</protein>
<name>A0A1A8Z9Z1_9ACTN</name>
<accession>A0A1A8Z9Z1</accession>
<sequence length="579" mass="63305">MRSATNRAGTNRKDRRRRSPNQPALFECPLPPGPPGTYPTTIYRLTVPPTTDGLVAALNEEYLREHGFEPAPRQVAGVPALLVHGSVPRARAEWCDVLAGLIGEDVDLGYSSGGGALLLAVDDWAYALAYGTLGRFMVEHETFDRTFGVSFAVRALLPSEIRQVRRRVVGASGRVDRSLVPGGQPIWRYGIDKWGEIVGQVCGRTDNPNLTACRRTGGPVRVEGGDALRIPLCVEPEGLLADLREIDRVCRKESPPADLEFITQIRPVPASDSRMPELHGTLDQRLALPEPPELGLAVPGDLVADIEHVGSYRIRVPKSGRPPSLTAELDLAAILAHTNQALDGDRWSGLRTGTLTLCGDVGGSDEMVSTPVSRWITAEVALGTSHLLLHEDRWYEIGERHREFLSQEIHQILDRPSEIVLPPWTDDLPDEDAYNRAVANGDSRFVLLDKKFVRTAQHPHGIEACDLLGPDDELVHVKRASGSSPLSHLFAQGITSVEALRYDEEARARFLDLVGQQPNGRALPGGFRPRKVVYAIALRSGRAVTVKSLFTFAQVALYQAMKTLRAEGVEVEVIGIPSA</sequence>
<dbReference type="PATRIC" id="fig|261654.4.peg.1360"/>
<organism evidence="2 3">
    <name type="scientific">Micromonospora auratinigra</name>
    <dbReference type="NCBI Taxonomy" id="261654"/>
    <lineage>
        <taxon>Bacteria</taxon>
        <taxon>Bacillati</taxon>
        <taxon>Actinomycetota</taxon>
        <taxon>Actinomycetes</taxon>
        <taxon>Micromonosporales</taxon>
        <taxon>Micromonosporaceae</taxon>
        <taxon>Micromonospora</taxon>
    </lineage>
</organism>
<dbReference type="InterPro" id="IPR026487">
    <property type="entry name" value="CHP04141"/>
</dbReference>
<gene>
    <name evidence="2" type="ORF">GA0070611_1335</name>
</gene>
<dbReference type="STRING" id="261654.GA0070611_1335"/>
<evidence type="ECO:0000313" key="2">
    <source>
        <dbReference type="EMBL" id="SBT40650.1"/>
    </source>
</evidence>
<dbReference type="RefSeq" id="WP_091659142.1">
    <property type="nucleotide sequence ID" value="NZ_LT594323.1"/>
</dbReference>
<proteinExistence type="predicted"/>
<reference evidence="3" key="1">
    <citation type="submission" date="2016-06" db="EMBL/GenBank/DDBJ databases">
        <authorList>
            <person name="Varghese N."/>
            <person name="Submissions Spin"/>
        </authorList>
    </citation>
    <scope>NUCLEOTIDE SEQUENCE [LARGE SCALE GENOMIC DNA]</scope>
    <source>
        <strain evidence="3">DSM 44815</strain>
    </source>
</reference>
<dbReference type="NCBIfam" id="TIGR04141">
    <property type="entry name" value="TIGR04141 family sporadically distributed protein"/>
    <property type="match status" value="1"/>
</dbReference>
<dbReference type="Pfam" id="PF19614">
    <property type="entry name" value="DUF6119"/>
    <property type="match status" value="1"/>
</dbReference>
<keyword evidence="3" id="KW-1185">Reference proteome</keyword>
<evidence type="ECO:0000313" key="3">
    <source>
        <dbReference type="Proteomes" id="UP000199385"/>
    </source>
</evidence>
<dbReference type="EMBL" id="LT594323">
    <property type="protein sequence ID" value="SBT40650.1"/>
    <property type="molecule type" value="Genomic_DNA"/>
</dbReference>
<dbReference type="Proteomes" id="UP000199385">
    <property type="component" value="Chromosome I"/>
</dbReference>
<dbReference type="AlphaFoldDB" id="A0A1A8Z9Z1"/>
<evidence type="ECO:0000256" key="1">
    <source>
        <dbReference type="SAM" id="MobiDB-lite"/>
    </source>
</evidence>